<protein>
    <submittedName>
        <fullName evidence="1">Uncharacterized protein</fullName>
    </submittedName>
</protein>
<evidence type="ECO:0000313" key="2">
    <source>
        <dbReference type="Proteomes" id="UP001304243"/>
    </source>
</evidence>
<evidence type="ECO:0000313" key="1">
    <source>
        <dbReference type="EMBL" id="KAK4512821.1"/>
    </source>
</evidence>
<proteinExistence type="predicted"/>
<dbReference type="EMBL" id="JASEJX010000021">
    <property type="protein sequence ID" value="KAK4512821.1"/>
    <property type="molecule type" value="Genomic_DNA"/>
</dbReference>
<dbReference type="AlphaFoldDB" id="A0AAN7D8D2"/>
<dbReference type="Proteomes" id="UP001304243">
    <property type="component" value="Unassembled WGS sequence"/>
</dbReference>
<sequence>MAHEMEINLVLHKTQLCPEFVVRLEQFHIDTINVGSGTTWVISTSTVDCLAVHDHLGELLKLIDDAAIYVDPVDIQHAFLLTLDTVSDGSEYTDSFIHMAYNFYYHGGTTTTSTPTFNLPLESRGGSKAITSARQITLEMLIAQFVETSTSINGILYLVRPDERCYCCITRFPNQQFFICVLDPDGHVSMPPFDYDMLLAYQKRKTGYFIDKWGQQLLTKRRVYLCVRFNIIQCHFT</sequence>
<comment type="caution">
    <text evidence="1">The sequence shown here is derived from an EMBL/GenBank/DDBJ whole genome shotgun (WGS) entry which is preliminary data.</text>
</comment>
<accession>A0AAN7D8D2</accession>
<reference evidence="1 2" key="1">
    <citation type="submission" date="2022-11" db="EMBL/GenBank/DDBJ databases">
        <title>Mucor velutinosus strain NIH1002 WGS.</title>
        <authorList>
            <person name="Subramanian P."/>
            <person name="Mullikin J.C."/>
            <person name="Segre J.A."/>
            <person name="Zelazny A.M."/>
        </authorList>
    </citation>
    <scope>NUCLEOTIDE SEQUENCE [LARGE SCALE GENOMIC DNA]</scope>
    <source>
        <strain evidence="1 2">NIH1002</strain>
    </source>
</reference>
<dbReference type="RefSeq" id="XP_064679487.1">
    <property type="nucleotide sequence ID" value="XM_064822887.1"/>
</dbReference>
<gene>
    <name evidence="1" type="ORF">ATC70_003529</name>
</gene>
<dbReference type="GeneID" id="89947231"/>
<organism evidence="1 2">
    <name type="scientific">Mucor velutinosus</name>
    <dbReference type="NCBI Taxonomy" id="708070"/>
    <lineage>
        <taxon>Eukaryota</taxon>
        <taxon>Fungi</taxon>
        <taxon>Fungi incertae sedis</taxon>
        <taxon>Mucoromycota</taxon>
        <taxon>Mucoromycotina</taxon>
        <taxon>Mucoromycetes</taxon>
        <taxon>Mucorales</taxon>
        <taxon>Mucorineae</taxon>
        <taxon>Mucoraceae</taxon>
        <taxon>Mucor</taxon>
    </lineage>
</organism>
<keyword evidence="2" id="KW-1185">Reference proteome</keyword>
<name>A0AAN7D8D2_9FUNG</name>